<dbReference type="Proteomes" id="UP000184241">
    <property type="component" value="Unassembled WGS sequence"/>
</dbReference>
<protein>
    <submittedName>
        <fullName evidence="1">Uncharacterized protein</fullName>
    </submittedName>
</protein>
<organism evidence="1 2">
    <name type="scientific">Clostridium intestinale DSM 6191</name>
    <dbReference type="NCBI Taxonomy" id="1121320"/>
    <lineage>
        <taxon>Bacteria</taxon>
        <taxon>Bacillati</taxon>
        <taxon>Bacillota</taxon>
        <taxon>Clostridia</taxon>
        <taxon>Eubacteriales</taxon>
        <taxon>Clostridiaceae</taxon>
        <taxon>Clostridium</taxon>
    </lineage>
</organism>
<accession>A0A1M5ZHV1</accession>
<name>A0A1M5ZHV1_9CLOT</name>
<proteinExistence type="predicted"/>
<gene>
    <name evidence="1" type="ORF">SAMN02745941_02956</name>
</gene>
<dbReference type="AlphaFoldDB" id="A0A1M5ZHV1"/>
<evidence type="ECO:0000313" key="2">
    <source>
        <dbReference type="Proteomes" id="UP000184241"/>
    </source>
</evidence>
<evidence type="ECO:0000313" key="1">
    <source>
        <dbReference type="EMBL" id="SHI23887.1"/>
    </source>
</evidence>
<dbReference type="RefSeq" id="WP_073020607.1">
    <property type="nucleotide sequence ID" value="NZ_FQXU01000009.1"/>
</dbReference>
<sequence length="71" mass="8480">MKKDKSIITNENKIYLPNDRDFYEPDEHDLRSYSPNGDYTILPDPTKDPIVSNNISWMEFDYTDQSLYKED</sequence>
<dbReference type="EMBL" id="FQXU01000009">
    <property type="protein sequence ID" value="SHI23887.1"/>
    <property type="molecule type" value="Genomic_DNA"/>
</dbReference>
<reference evidence="1 2" key="1">
    <citation type="submission" date="2016-11" db="EMBL/GenBank/DDBJ databases">
        <authorList>
            <person name="Jaros S."/>
            <person name="Januszkiewicz K."/>
            <person name="Wedrychowicz H."/>
        </authorList>
    </citation>
    <scope>NUCLEOTIDE SEQUENCE [LARGE SCALE GENOMIC DNA]</scope>
    <source>
        <strain evidence="1 2">DSM 6191</strain>
    </source>
</reference>